<gene>
    <name evidence="11" type="primary">carA</name>
    <name evidence="13" type="ORF">SAMN05720469_14515</name>
</gene>
<comment type="similarity">
    <text evidence="3 11">Belongs to the CarA family.</text>
</comment>
<dbReference type="InterPro" id="IPR029062">
    <property type="entry name" value="Class_I_gatase-like"/>
</dbReference>
<evidence type="ECO:0000256" key="11">
    <source>
        <dbReference type="HAMAP-Rule" id="MF_01209"/>
    </source>
</evidence>
<evidence type="ECO:0000313" key="13">
    <source>
        <dbReference type="EMBL" id="SHL19605.1"/>
    </source>
</evidence>
<dbReference type="GO" id="GO:0006526">
    <property type="term" value="P:L-arginine biosynthetic process"/>
    <property type="evidence" value="ECO:0007669"/>
    <property type="project" value="UniProtKB-UniRule"/>
</dbReference>
<dbReference type="Gene3D" id="3.50.30.20">
    <property type="entry name" value="Carbamoyl-phosphate synthase small subunit, N-terminal domain"/>
    <property type="match status" value="1"/>
</dbReference>
<dbReference type="SUPFAM" id="SSF52317">
    <property type="entry name" value="Class I glutamine amidotransferase-like"/>
    <property type="match status" value="1"/>
</dbReference>
<dbReference type="InterPro" id="IPR036480">
    <property type="entry name" value="CarbP_synth_ssu_N_sf"/>
</dbReference>
<dbReference type="PANTHER" id="PTHR43418">
    <property type="entry name" value="MULTIFUNCTIONAL TRYPTOPHAN BIOSYNTHESIS PROTEIN-RELATED"/>
    <property type="match status" value="1"/>
</dbReference>
<dbReference type="PRINTS" id="PR00099">
    <property type="entry name" value="CPSGATASE"/>
</dbReference>
<evidence type="ECO:0000256" key="6">
    <source>
        <dbReference type="ARBA" id="ARBA00022840"/>
    </source>
</evidence>
<evidence type="ECO:0000256" key="3">
    <source>
        <dbReference type="ARBA" id="ARBA00007800"/>
    </source>
</evidence>
<organism evidence="13 14">
    <name type="scientific">Fibrobacter intestinalis</name>
    <dbReference type="NCBI Taxonomy" id="28122"/>
    <lineage>
        <taxon>Bacteria</taxon>
        <taxon>Pseudomonadati</taxon>
        <taxon>Fibrobacterota</taxon>
        <taxon>Fibrobacteria</taxon>
        <taxon>Fibrobacterales</taxon>
        <taxon>Fibrobacteraceae</taxon>
        <taxon>Fibrobacter</taxon>
    </lineage>
</organism>
<evidence type="ECO:0000256" key="9">
    <source>
        <dbReference type="ARBA" id="ARBA00048816"/>
    </source>
</evidence>
<keyword evidence="7 11" id="KW-0315">Glutamine amidotransferase</keyword>
<dbReference type="SUPFAM" id="SSF52021">
    <property type="entry name" value="Carbamoyl phosphate synthetase, small subunit N-terminal domain"/>
    <property type="match status" value="1"/>
</dbReference>
<dbReference type="InterPro" id="IPR035686">
    <property type="entry name" value="CPSase_GATase1"/>
</dbReference>
<dbReference type="HAMAP" id="MF_01209">
    <property type="entry name" value="CPSase_S_chain"/>
    <property type="match status" value="1"/>
</dbReference>
<keyword evidence="4 11" id="KW-0436">Ligase</keyword>
<dbReference type="SMART" id="SM01097">
    <property type="entry name" value="CPSase_sm_chain"/>
    <property type="match status" value="1"/>
</dbReference>
<dbReference type="FunFam" id="3.50.30.20:FF:000001">
    <property type="entry name" value="Carbamoyl-phosphate synthase small chain"/>
    <property type="match status" value="1"/>
</dbReference>
<feature type="binding site" evidence="11">
    <location>
        <position position="249"/>
    </location>
    <ligand>
        <name>L-glutamine</name>
        <dbReference type="ChEBI" id="CHEBI:58359"/>
    </ligand>
</feature>
<feature type="binding site" evidence="11">
    <location>
        <position position="319"/>
    </location>
    <ligand>
        <name>L-glutamine</name>
        <dbReference type="ChEBI" id="CHEBI:58359"/>
    </ligand>
</feature>
<comment type="function">
    <text evidence="11">Small subunit of the glutamine-dependent carbamoyl phosphate synthetase (CPSase). CPSase catalyzes the formation of carbamoyl phosphate from the ammonia moiety of glutamine, carbonate, and phosphate donated by ATP, constituting the first step of 2 biosynthetic pathways, one leading to arginine and/or urea and the other to pyrimidine nucleotides. The small subunit (glutamine amidotransferase) binds and cleaves glutamine to supply the large subunit with the substrate ammonia.</text>
</comment>
<dbReference type="RefSeq" id="WP_073306122.1">
    <property type="nucleotide sequence ID" value="NZ_FRAW01000045.1"/>
</dbReference>
<proteinExistence type="inferred from homology"/>
<dbReference type="Pfam" id="PF00117">
    <property type="entry name" value="GATase"/>
    <property type="match status" value="1"/>
</dbReference>
<feature type="active site" description="Nucleophile" evidence="11">
    <location>
        <position position="274"/>
    </location>
</feature>
<feature type="active site" evidence="11">
    <location>
        <position position="359"/>
    </location>
</feature>
<dbReference type="Proteomes" id="UP000184275">
    <property type="component" value="Unassembled WGS sequence"/>
</dbReference>
<comment type="pathway">
    <text evidence="2 11">Amino-acid biosynthesis; L-arginine biosynthesis; carbamoyl phosphate from bicarbonate: step 1/1.</text>
</comment>
<dbReference type="GO" id="GO:0004359">
    <property type="term" value="F:glutaminase activity"/>
    <property type="evidence" value="ECO:0007669"/>
    <property type="project" value="RHEA"/>
</dbReference>
<evidence type="ECO:0000313" key="14">
    <source>
        <dbReference type="Proteomes" id="UP000184275"/>
    </source>
</evidence>
<evidence type="ECO:0000256" key="1">
    <source>
        <dbReference type="ARBA" id="ARBA00004812"/>
    </source>
</evidence>
<keyword evidence="5 11" id="KW-0547">Nucleotide-binding</keyword>
<name>A0A1M6YNE2_9BACT</name>
<dbReference type="InterPro" id="IPR006274">
    <property type="entry name" value="CarbamoylP_synth_ssu"/>
</dbReference>
<dbReference type="GO" id="GO:0006541">
    <property type="term" value="P:glutamine metabolic process"/>
    <property type="evidence" value="ECO:0007669"/>
    <property type="project" value="InterPro"/>
</dbReference>
<comment type="caution">
    <text evidence="11">Lacks conserved residue(s) required for the propagation of feature annotation.</text>
</comment>
<keyword evidence="8 11" id="KW-0665">Pyrimidine biosynthesis</keyword>
<feature type="active site" evidence="11">
    <location>
        <position position="361"/>
    </location>
</feature>
<dbReference type="PRINTS" id="PR00096">
    <property type="entry name" value="GATASE"/>
</dbReference>
<keyword evidence="6 11" id="KW-0067">ATP-binding</keyword>
<feature type="binding site" evidence="11">
    <location>
        <position position="247"/>
    </location>
    <ligand>
        <name>L-glutamine</name>
        <dbReference type="ChEBI" id="CHEBI:58359"/>
    </ligand>
</feature>
<feature type="binding site" evidence="11">
    <location>
        <position position="275"/>
    </location>
    <ligand>
        <name>L-glutamine</name>
        <dbReference type="ChEBI" id="CHEBI:58359"/>
    </ligand>
</feature>
<dbReference type="GO" id="GO:0004088">
    <property type="term" value="F:carbamoyl-phosphate synthase (glutamine-hydrolyzing) activity"/>
    <property type="evidence" value="ECO:0007669"/>
    <property type="project" value="UniProtKB-UniRule"/>
</dbReference>
<feature type="binding site" evidence="11">
    <location>
        <position position="57"/>
    </location>
    <ligand>
        <name>L-glutamine</name>
        <dbReference type="ChEBI" id="CHEBI:58359"/>
    </ligand>
</feature>
<feature type="region of interest" description="CPSase" evidence="11">
    <location>
        <begin position="1"/>
        <end position="198"/>
    </location>
</feature>
<evidence type="ECO:0000256" key="4">
    <source>
        <dbReference type="ARBA" id="ARBA00022598"/>
    </source>
</evidence>
<evidence type="ECO:0000256" key="2">
    <source>
        <dbReference type="ARBA" id="ARBA00005077"/>
    </source>
</evidence>
<dbReference type="GO" id="GO:0006207">
    <property type="term" value="P:'de novo' pyrimidine nucleobase biosynthetic process"/>
    <property type="evidence" value="ECO:0007669"/>
    <property type="project" value="InterPro"/>
</dbReference>
<sequence>MTLQEKWKIQRERKAFLALADGSIFYGYSMGAPVDSFGEVVFNTSLSGYEEILSDPSYAGQFVTLTETEIGNVGVNSADMESEKFQAAGLLVQQINADSNWRSEESLVNALKRFGIPALAGIDTRALTLLLREKGTVKGFICTSGKVTPEEGVAKAKAWNGLDGIDMVESVTCKKPYEFSDDFASDFGMPKELPPADLKLVAYDFGIKKNILRNLRMQGFRVTVVPAYTPANDVLAMKPDAVFFSNGPGDPAGVRDAVQNAKAILGKVPVMGICLGHQILGLANGAQTGRLKFGHHGGNHPVKFLDTGRVMVTSQNHNFAVLENSIDSEILEVTHVNLNDQSIEGFRSKKVPMIAVQFHPEAAPGPHDSNPFFAECRKLVLENKR</sequence>
<evidence type="ECO:0000256" key="5">
    <source>
        <dbReference type="ARBA" id="ARBA00022741"/>
    </source>
</evidence>
<dbReference type="InterPro" id="IPR017926">
    <property type="entry name" value="GATASE"/>
</dbReference>
<dbReference type="GO" id="GO:0044205">
    <property type="term" value="P:'de novo' UMP biosynthetic process"/>
    <property type="evidence" value="ECO:0007669"/>
    <property type="project" value="UniProtKB-UniRule"/>
</dbReference>
<feature type="binding site" evidence="11">
    <location>
        <position position="316"/>
    </location>
    <ligand>
        <name>L-glutamine</name>
        <dbReference type="ChEBI" id="CHEBI:58359"/>
    </ligand>
</feature>
<dbReference type="EC" id="6.3.5.5" evidence="11"/>
<dbReference type="PRINTS" id="PR00097">
    <property type="entry name" value="ANTSNTHASEII"/>
</dbReference>
<dbReference type="CDD" id="cd01744">
    <property type="entry name" value="GATase1_CPSase"/>
    <property type="match status" value="1"/>
</dbReference>
<feature type="domain" description="Carbamoyl-phosphate synthase small subunit N-terminal" evidence="12">
    <location>
        <begin position="13"/>
        <end position="142"/>
    </location>
</feature>
<dbReference type="Gene3D" id="3.40.50.880">
    <property type="match status" value="1"/>
</dbReference>
<dbReference type="AlphaFoldDB" id="A0A1M6YNE2"/>
<dbReference type="UniPathway" id="UPA00070">
    <property type="reaction ID" value="UER00115"/>
</dbReference>
<evidence type="ECO:0000256" key="8">
    <source>
        <dbReference type="ARBA" id="ARBA00022975"/>
    </source>
</evidence>
<dbReference type="PANTHER" id="PTHR43418:SF7">
    <property type="entry name" value="CARBAMOYL-PHOSPHATE SYNTHASE SMALL CHAIN"/>
    <property type="match status" value="1"/>
</dbReference>
<dbReference type="Pfam" id="PF00988">
    <property type="entry name" value="CPSase_sm_chain"/>
    <property type="match status" value="1"/>
</dbReference>
<comment type="catalytic activity">
    <reaction evidence="10 11">
        <text>L-glutamine + H2O = L-glutamate + NH4(+)</text>
        <dbReference type="Rhea" id="RHEA:15889"/>
        <dbReference type="ChEBI" id="CHEBI:15377"/>
        <dbReference type="ChEBI" id="CHEBI:28938"/>
        <dbReference type="ChEBI" id="CHEBI:29985"/>
        <dbReference type="ChEBI" id="CHEBI:58359"/>
    </reaction>
</comment>
<dbReference type="NCBIfam" id="NF009475">
    <property type="entry name" value="PRK12838.1"/>
    <property type="match status" value="1"/>
</dbReference>
<comment type="subunit">
    <text evidence="11">Composed of two chains; the small (or glutamine) chain promotes the hydrolysis of glutamine to ammonia, which is used by the large (or ammonia) chain to synthesize carbamoyl phosphate. Tetramer of heterodimers (alpha,beta)4.</text>
</comment>
<evidence type="ECO:0000259" key="12">
    <source>
        <dbReference type="SMART" id="SM01097"/>
    </source>
</evidence>
<dbReference type="EMBL" id="FRAW01000045">
    <property type="protein sequence ID" value="SHL19605.1"/>
    <property type="molecule type" value="Genomic_DNA"/>
</dbReference>
<dbReference type="InterPro" id="IPR002474">
    <property type="entry name" value="CarbamoylP_synth_ssu_N"/>
</dbReference>
<keyword evidence="11" id="KW-0028">Amino-acid biosynthesis</keyword>
<evidence type="ECO:0000256" key="7">
    <source>
        <dbReference type="ARBA" id="ARBA00022962"/>
    </source>
</evidence>
<dbReference type="NCBIfam" id="TIGR01368">
    <property type="entry name" value="CPSaseIIsmall"/>
    <property type="match status" value="1"/>
</dbReference>
<comment type="pathway">
    <text evidence="1 11">Pyrimidine metabolism; UMP biosynthesis via de novo pathway; (S)-dihydroorotate from bicarbonate: step 1/3.</text>
</comment>
<dbReference type="GO" id="GO:0005524">
    <property type="term" value="F:ATP binding"/>
    <property type="evidence" value="ECO:0007669"/>
    <property type="project" value="UniProtKB-UniRule"/>
</dbReference>
<keyword evidence="14" id="KW-1185">Reference proteome</keyword>
<protein>
    <recommendedName>
        <fullName evidence="11">Carbamoyl phosphate synthase small chain</fullName>
        <ecNumber evidence="11">6.3.5.5</ecNumber>
    </recommendedName>
    <alternativeName>
        <fullName evidence="11">Carbamoyl phosphate synthetase glutamine chain</fullName>
    </alternativeName>
</protein>
<reference evidence="14" key="1">
    <citation type="submission" date="2016-11" db="EMBL/GenBank/DDBJ databases">
        <authorList>
            <person name="Varghese N."/>
            <person name="Submissions S."/>
        </authorList>
    </citation>
    <scope>NUCLEOTIDE SEQUENCE [LARGE SCALE GENOMIC DNA]</scope>
    <source>
        <strain evidence="14">UWOS</strain>
    </source>
</reference>
<keyword evidence="11" id="KW-0055">Arginine biosynthesis</keyword>
<accession>A0A1M6YNE2</accession>
<evidence type="ECO:0000256" key="10">
    <source>
        <dbReference type="ARBA" id="ARBA00049285"/>
    </source>
</evidence>
<dbReference type="InterPro" id="IPR050472">
    <property type="entry name" value="Anth_synth/Amidotransfase"/>
</dbReference>
<dbReference type="UniPathway" id="UPA00068">
    <property type="reaction ID" value="UER00171"/>
</dbReference>
<feature type="binding site" evidence="11">
    <location>
        <position position="278"/>
    </location>
    <ligand>
        <name>L-glutamine</name>
        <dbReference type="ChEBI" id="CHEBI:58359"/>
    </ligand>
</feature>
<dbReference type="PROSITE" id="PS51273">
    <property type="entry name" value="GATASE_TYPE_1"/>
    <property type="match status" value="1"/>
</dbReference>
<comment type="catalytic activity">
    <reaction evidence="9 11">
        <text>hydrogencarbonate + L-glutamine + 2 ATP + H2O = carbamoyl phosphate + L-glutamate + 2 ADP + phosphate + 2 H(+)</text>
        <dbReference type="Rhea" id="RHEA:18633"/>
        <dbReference type="ChEBI" id="CHEBI:15377"/>
        <dbReference type="ChEBI" id="CHEBI:15378"/>
        <dbReference type="ChEBI" id="CHEBI:17544"/>
        <dbReference type="ChEBI" id="CHEBI:29985"/>
        <dbReference type="ChEBI" id="CHEBI:30616"/>
        <dbReference type="ChEBI" id="CHEBI:43474"/>
        <dbReference type="ChEBI" id="CHEBI:58228"/>
        <dbReference type="ChEBI" id="CHEBI:58359"/>
        <dbReference type="ChEBI" id="CHEBI:456216"/>
        <dbReference type="EC" id="6.3.5.5"/>
    </reaction>
</comment>